<comment type="caution">
    <text evidence="3">The sequence shown here is derived from an EMBL/GenBank/DDBJ whole genome shotgun (WGS) entry which is preliminary data.</text>
</comment>
<reference evidence="3 4" key="1">
    <citation type="submission" date="2018-03" db="EMBL/GenBank/DDBJ databases">
        <title>Genome sequence of Clostridium liquoris DSM 100320.</title>
        <authorList>
            <person name="Poehlein A."/>
            <person name="Daniel R."/>
        </authorList>
    </citation>
    <scope>NUCLEOTIDE SEQUENCE [LARGE SCALE GENOMIC DNA]</scope>
    <source>
        <strain evidence="3 4">DSM 100320</strain>
    </source>
</reference>
<dbReference type="Proteomes" id="UP000239706">
    <property type="component" value="Unassembled WGS sequence"/>
</dbReference>
<evidence type="ECO:0000313" key="3">
    <source>
        <dbReference type="EMBL" id="PRR77650.1"/>
    </source>
</evidence>
<dbReference type="InterPro" id="IPR005039">
    <property type="entry name" value="Ant_C"/>
</dbReference>
<feature type="domain" description="AntA/AntB antirepressor" evidence="2">
    <location>
        <begin position="25"/>
        <end position="93"/>
    </location>
</feature>
<dbReference type="InterPro" id="IPR013557">
    <property type="entry name" value="AntA/B_antirep"/>
</dbReference>
<gene>
    <name evidence="3" type="ORF">CLLI_22140</name>
</gene>
<evidence type="ECO:0000259" key="2">
    <source>
        <dbReference type="Pfam" id="PF08346"/>
    </source>
</evidence>
<protein>
    <submittedName>
        <fullName evidence="3">Phage antirepressor protein KilAC domain protein</fullName>
    </submittedName>
</protein>
<dbReference type="RefSeq" id="WP_106064273.1">
    <property type="nucleotide sequence ID" value="NZ_PVXO01000060.1"/>
</dbReference>
<evidence type="ECO:0000313" key="4">
    <source>
        <dbReference type="Proteomes" id="UP000239706"/>
    </source>
</evidence>
<dbReference type="EMBL" id="PVXO01000060">
    <property type="protein sequence ID" value="PRR77650.1"/>
    <property type="molecule type" value="Genomic_DNA"/>
</dbReference>
<dbReference type="Pfam" id="PF03374">
    <property type="entry name" value="ANT"/>
    <property type="match status" value="1"/>
</dbReference>
<dbReference type="Pfam" id="PF08346">
    <property type="entry name" value="AntA"/>
    <property type="match status" value="1"/>
</dbReference>
<accession>A0A2T0B1X5</accession>
<evidence type="ECO:0000259" key="1">
    <source>
        <dbReference type="Pfam" id="PF03374"/>
    </source>
</evidence>
<dbReference type="AlphaFoldDB" id="A0A2T0B1X5"/>
<sequence>MNNLQIFNNQQLIPLKENETGEVIISGRDLHEFLGIKTEYRKWFPRMTDYGFIENQDYIRVSQKCPTPGGEQEIVDHAIKLDMAKEIAMIQRNGKGKQARQYFIAVEKAWNSPEMIMKRALEFANKKVIELQDKIQIDKPKVIFADSVTASRTSILVGELAKIIKQNGYDIGQNRLFQWLRDNGYLISRKGTDYNMPTQKSMELGLFEIKETSITHSDGHISVNKTPKITGKGQQYFINKFIENEAKEETACN</sequence>
<organism evidence="3 4">
    <name type="scientific">Clostridium liquoris</name>
    <dbReference type="NCBI Taxonomy" id="1289519"/>
    <lineage>
        <taxon>Bacteria</taxon>
        <taxon>Bacillati</taxon>
        <taxon>Bacillota</taxon>
        <taxon>Clostridia</taxon>
        <taxon>Eubacteriales</taxon>
        <taxon>Clostridiaceae</taxon>
        <taxon>Clostridium</taxon>
    </lineage>
</organism>
<feature type="domain" description="Antirepressor protein C-terminal" evidence="1">
    <location>
        <begin position="133"/>
        <end position="241"/>
    </location>
</feature>
<keyword evidence="4" id="KW-1185">Reference proteome</keyword>
<dbReference type="OrthoDB" id="9812611at2"/>
<dbReference type="GO" id="GO:0003677">
    <property type="term" value="F:DNA binding"/>
    <property type="evidence" value="ECO:0007669"/>
    <property type="project" value="InterPro"/>
</dbReference>
<name>A0A2T0B1X5_9CLOT</name>
<proteinExistence type="predicted"/>